<dbReference type="EMBL" id="DOGS01000070">
    <property type="protein sequence ID" value="HBQ47928.1"/>
    <property type="molecule type" value="Genomic_DNA"/>
</dbReference>
<dbReference type="Gene3D" id="2.60.120.260">
    <property type="entry name" value="Galactose-binding domain-like"/>
    <property type="match status" value="1"/>
</dbReference>
<proteinExistence type="predicted"/>
<dbReference type="SUPFAM" id="SSF49785">
    <property type="entry name" value="Galactose-binding domain-like"/>
    <property type="match status" value="1"/>
</dbReference>
<dbReference type="InterPro" id="IPR008979">
    <property type="entry name" value="Galactose-bd-like_sf"/>
</dbReference>
<evidence type="ECO:0000313" key="1">
    <source>
        <dbReference type="EMBL" id="HBQ47928.1"/>
    </source>
</evidence>
<evidence type="ECO:0000313" key="2">
    <source>
        <dbReference type="Proteomes" id="UP000263957"/>
    </source>
</evidence>
<dbReference type="Proteomes" id="UP000263957">
    <property type="component" value="Unassembled WGS sequence"/>
</dbReference>
<comment type="caution">
    <text evidence="1">The sequence shown here is derived from an EMBL/GenBank/DDBJ whole genome shotgun (WGS) entry which is preliminary data.</text>
</comment>
<name>A0A356W2U6_9PROT</name>
<organism evidence="1 2">
    <name type="scientific">Hyphomonas atlantica</name>
    <dbReference type="NCBI Taxonomy" id="1280948"/>
    <lineage>
        <taxon>Bacteria</taxon>
        <taxon>Pseudomonadati</taxon>
        <taxon>Pseudomonadota</taxon>
        <taxon>Alphaproteobacteria</taxon>
        <taxon>Hyphomonadales</taxon>
        <taxon>Hyphomonadaceae</taxon>
        <taxon>Hyphomonas</taxon>
    </lineage>
</organism>
<accession>A0A356W2U6</accession>
<dbReference type="AlphaFoldDB" id="A0A356W2U6"/>
<sequence>GPIYLVMERVEGSVAVSVNGSDLGRLVLPPYEINISSALHAGENQITLTVTPPRFHELVARAESGEEPKMEFMAGLGEKKHPKIGLIGDVRLVTQSIPNP</sequence>
<feature type="non-terminal residue" evidence="1">
    <location>
        <position position="1"/>
    </location>
</feature>
<protein>
    <submittedName>
        <fullName evidence="1">Uncharacterized protein</fullName>
    </submittedName>
</protein>
<reference evidence="1 2" key="1">
    <citation type="journal article" date="2018" name="Nat. Biotechnol.">
        <title>A standardized bacterial taxonomy based on genome phylogeny substantially revises the tree of life.</title>
        <authorList>
            <person name="Parks D.H."/>
            <person name="Chuvochina M."/>
            <person name="Waite D.W."/>
            <person name="Rinke C."/>
            <person name="Skarshewski A."/>
            <person name="Chaumeil P.A."/>
            <person name="Hugenholtz P."/>
        </authorList>
    </citation>
    <scope>NUCLEOTIDE SEQUENCE [LARGE SCALE GENOMIC DNA]</scope>
    <source>
        <strain evidence="1">UBA10378</strain>
    </source>
</reference>
<gene>
    <name evidence="1" type="ORF">DD728_03420</name>
</gene>